<evidence type="ECO:0000313" key="10">
    <source>
        <dbReference type="Proteomes" id="UP000799429"/>
    </source>
</evidence>
<dbReference type="GO" id="GO:0042147">
    <property type="term" value="P:retrograde transport, endosome to Golgi"/>
    <property type="evidence" value="ECO:0007669"/>
    <property type="project" value="TreeGrafter"/>
</dbReference>
<evidence type="ECO:0000256" key="5">
    <source>
        <dbReference type="ARBA" id="ARBA00023034"/>
    </source>
</evidence>
<evidence type="ECO:0000256" key="1">
    <source>
        <dbReference type="ARBA" id="ARBA00004601"/>
    </source>
</evidence>
<dbReference type="Proteomes" id="UP000799429">
    <property type="component" value="Unassembled WGS sequence"/>
</dbReference>
<dbReference type="InterPro" id="IPR048361">
    <property type="entry name" value="Vps52_C"/>
</dbReference>
<dbReference type="GO" id="GO:0032456">
    <property type="term" value="P:endocytic recycling"/>
    <property type="evidence" value="ECO:0007669"/>
    <property type="project" value="TreeGrafter"/>
</dbReference>
<sequence length="677" mass="74942">MWLDRFSHQSTPSGTPPPQARPYSPAPSRRPYLTPGTLPVRPGLSPRSSSLSLVSANVSTASLPSTVRIPNGSGLRQQIARTPPSGIQDPSKVLEDIFGKPPRKGYQDDSSDKKVETEKPSELVEDIDFDGLSLEAFAERQDTQSRVTAIVHNYSAQSVEEFDKENDKFEDLHRSILACDDVLKSVETYLTGFQADLGAVSAEIETLQSRSTTLNTKLENRKVVEKLLGPAVEDITISPAVVQKISEGPIDAAWNKALAELEKRSKAIDARLKEPNVIQAVRDLKPLLDDLTNKAIERIRDYLVAQIKALRSPNINAQILQQQNFLAHKDLSAFLSRHHPQLADEIRQAYINTMRWYYLHHFTRYRQALEKLKLYPVDAHWVLAADESSVKQRSSAKSTTTGPFDPFSLGRRMDILRSNKNSALPSHLAEDDKSAHFLETPFHSFNLALLHNCTFEHTFLSTFFSGTHATTSRAFDVIFAPTLSLAHSLTKALLDSTYDALGLLIAVRLNQRVAFALQRAKIPCLDGYVNGTAMLLWPRFQQVMSAHTDSTRKFTAALSSRPPASSLLSSSSSAAAAQSTAPHPLTQRFSNFAHGILALSAEAGDEEPVGMSLDRLRTEFENALLKLSKGIAGKNKPERFLANNYSLVGTILEGVEGPRAERMRARFRELREGVEGG</sequence>
<evidence type="ECO:0000256" key="6">
    <source>
        <dbReference type="SAM" id="MobiDB-lite"/>
    </source>
</evidence>
<dbReference type="PANTHER" id="PTHR14190">
    <property type="entry name" value="SUPPRESSOR OF ACTIN MUTATIONS 2/VACUOLAR PROTEIN SORTING 52"/>
    <property type="match status" value="1"/>
</dbReference>
<dbReference type="GO" id="GO:0000938">
    <property type="term" value="C:GARP complex"/>
    <property type="evidence" value="ECO:0007669"/>
    <property type="project" value="TreeGrafter"/>
</dbReference>
<protein>
    <submittedName>
        <fullName evidence="9">Sac2 family protein</fullName>
    </submittedName>
</protein>
<organism evidence="9 10">
    <name type="scientific">Patellaria atrata CBS 101060</name>
    <dbReference type="NCBI Taxonomy" id="1346257"/>
    <lineage>
        <taxon>Eukaryota</taxon>
        <taxon>Fungi</taxon>
        <taxon>Dikarya</taxon>
        <taxon>Ascomycota</taxon>
        <taxon>Pezizomycotina</taxon>
        <taxon>Dothideomycetes</taxon>
        <taxon>Dothideomycetes incertae sedis</taxon>
        <taxon>Patellariales</taxon>
        <taxon>Patellariaceae</taxon>
        <taxon>Patellaria</taxon>
    </lineage>
</organism>
<accession>A0A9P4VPY3</accession>
<evidence type="ECO:0000256" key="4">
    <source>
        <dbReference type="ARBA" id="ARBA00022927"/>
    </source>
</evidence>
<dbReference type="OrthoDB" id="19482at2759"/>
<proteinExistence type="inferred from homology"/>
<dbReference type="EMBL" id="MU006100">
    <property type="protein sequence ID" value="KAF2837222.1"/>
    <property type="molecule type" value="Genomic_DNA"/>
</dbReference>
<comment type="caution">
    <text evidence="9">The sequence shown here is derived from an EMBL/GenBank/DDBJ whole genome shotgun (WGS) entry which is preliminary data.</text>
</comment>
<dbReference type="GO" id="GO:0015031">
    <property type="term" value="P:protein transport"/>
    <property type="evidence" value="ECO:0007669"/>
    <property type="project" value="UniProtKB-KW"/>
</dbReference>
<comment type="subcellular location">
    <subcellularLocation>
        <location evidence="1">Golgi apparatus</location>
        <location evidence="1">trans-Golgi network</location>
    </subcellularLocation>
</comment>
<gene>
    <name evidence="9" type="ORF">M501DRAFT_995766</name>
</gene>
<feature type="compositionally biased region" description="Basic and acidic residues" evidence="6">
    <location>
        <begin position="105"/>
        <end position="119"/>
    </location>
</feature>
<dbReference type="Pfam" id="PF20655">
    <property type="entry name" value="Vps52_C"/>
    <property type="match status" value="1"/>
</dbReference>
<dbReference type="InterPro" id="IPR048319">
    <property type="entry name" value="Vps52_CC"/>
</dbReference>
<dbReference type="Pfam" id="PF04129">
    <property type="entry name" value="Vps52_CC"/>
    <property type="match status" value="1"/>
</dbReference>
<keyword evidence="3" id="KW-0813">Transport</keyword>
<dbReference type="GO" id="GO:0019905">
    <property type="term" value="F:syntaxin binding"/>
    <property type="evidence" value="ECO:0007669"/>
    <property type="project" value="TreeGrafter"/>
</dbReference>
<dbReference type="InterPro" id="IPR007258">
    <property type="entry name" value="Vps52"/>
</dbReference>
<keyword evidence="4" id="KW-0653">Protein transport</keyword>
<keyword evidence="10" id="KW-1185">Reference proteome</keyword>
<evidence type="ECO:0000256" key="2">
    <source>
        <dbReference type="ARBA" id="ARBA00008180"/>
    </source>
</evidence>
<evidence type="ECO:0000313" key="9">
    <source>
        <dbReference type="EMBL" id="KAF2837222.1"/>
    </source>
</evidence>
<feature type="compositionally biased region" description="Low complexity" evidence="6">
    <location>
        <begin position="21"/>
        <end position="63"/>
    </location>
</feature>
<evidence type="ECO:0000259" key="7">
    <source>
        <dbReference type="Pfam" id="PF04129"/>
    </source>
</evidence>
<feature type="domain" description="Vps52 coiled-coil" evidence="7">
    <location>
        <begin position="164"/>
        <end position="335"/>
    </location>
</feature>
<keyword evidence="5" id="KW-0333">Golgi apparatus</keyword>
<feature type="domain" description="Vps52 C-terminal" evidence="8">
    <location>
        <begin position="352"/>
        <end position="661"/>
    </location>
</feature>
<dbReference type="AlphaFoldDB" id="A0A9P4VPY3"/>
<dbReference type="PANTHER" id="PTHR14190:SF7">
    <property type="entry name" value="VACUOLAR PROTEIN SORTING-ASSOCIATED PROTEIN 52 HOMOLOG"/>
    <property type="match status" value="1"/>
</dbReference>
<feature type="region of interest" description="Disordered" evidence="6">
    <location>
        <begin position="1"/>
        <end position="119"/>
    </location>
</feature>
<comment type="similarity">
    <text evidence="2">Belongs to the VPS52 family.</text>
</comment>
<dbReference type="GO" id="GO:0005829">
    <property type="term" value="C:cytosol"/>
    <property type="evidence" value="ECO:0007669"/>
    <property type="project" value="GOC"/>
</dbReference>
<evidence type="ECO:0000256" key="3">
    <source>
        <dbReference type="ARBA" id="ARBA00022448"/>
    </source>
</evidence>
<evidence type="ECO:0000259" key="8">
    <source>
        <dbReference type="Pfam" id="PF20655"/>
    </source>
</evidence>
<reference evidence="9" key="1">
    <citation type="journal article" date="2020" name="Stud. Mycol.">
        <title>101 Dothideomycetes genomes: a test case for predicting lifestyles and emergence of pathogens.</title>
        <authorList>
            <person name="Haridas S."/>
            <person name="Albert R."/>
            <person name="Binder M."/>
            <person name="Bloem J."/>
            <person name="Labutti K."/>
            <person name="Salamov A."/>
            <person name="Andreopoulos B."/>
            <person name="Baker S."/>
            <person name="Barry K."/>
            <person name="Bills G."/>
            <person name="Bluhm B."/>
            <person name="Cannon C."/>
            <person name="Castanera R."/>
            <person name="Culley D."/>
            <person name="Daum C."/>
            <person name="Ezra D."/>
            <person name="Gonzalez J."/>
            <person name="Henrissat B."/>
            <person name="Kuo A."/>
            <person name="Liang C."/>
            <person name="Lipzen A."/>
            <person name="Lutzoni F."/>
            <person name="Magnuson J."/>
            <person name="Mondo S."/>
            <person name="Nolan M."/>
            <person name="Ohm R."/>
            <person name="Pangilinan J."/>
            <person name="Park H.-J."/>
            <person name="Ramirez L."/>
            <person name="Alfaro M."/>
            <person name="Sun H."/>
            <person name="Tritt A."/>
            <person name="Yoshinaga Y."/>
            <person name="Zwiers L.-H."/>
            <person name="Turgeon B."/>
            <person name="Goodwin S."/>
            <person name="Spatafora J."/>
            <person name="Crous P."/>
            <person name="Grigoriev I."/>
        </authorList>
    </citation>
    <scope>NUCLEOTIDE SEQUENCE</scope>
    <source>
        <strain evidence="9">CBS 101060</strain>
    </source>
</reference>
<dbReference type="GO" id="GO:0006896">
    <property type="term" value="P:Golgi to vacuole transport"/>
    <property type="evidence" value="ECO:0007669"/>
    <property type="project" value="TreeGrafter"/>
</dbReference>
<name>A0A9P4VPY3_9PEZI</name>